<dbReference type="EMBL" id="QOQD01000009">
    <property type="protein sequence ID" value="RCL73194.1"/>
    <property type="molecule type" value="Genomic_DNA"/>
</dbReference>
<evidence type="ECO:0000313" key="1">
    <source>
        <dbReference type="EMBL" id="RCL73194.1"/>
    </source>
</evidence>
<gene>
    <name evidence="1" type="ORF">DBW71_04425</name>
</gene>
<organism evidence="1 2">
    <name type="scientific">PS1 clade bacterium</name>
    <dbReference type="NCBI Taxonomy" id="2175152"/>
    <lineage>
        <taxon>Bacteria</taxon>
        <taxon>Pseudomonadati</taxon>
        <taxon>Pseudomonadota</taxon>
        <taxon>Alphaproteobacteria</taxon>
        <taxon>PS1 clade</taxon>
    </lineage>
</organism>
<dbReference type="AlphaFoldDB" id="A0A368DNG5"/>
<accession>A0A368DNG5</accession>
<evidence type="ECO:0000313" key="2">
    <source>
        <dbReference type="Proteomes" id="UP000253570"/>
    </source>
</evidence>
<reference evidence="1 2" key="1">
    <citation type="journal article" date="2018" name="Microbiome">
        <title>Fine metagenomic profile of the Mediterranean stratified and mixed water columns revealed by assembly and recruitment.</title>
        <authorList>
            <person name="Haro-Moreno J.M."/>
            <person name="Lopez-Perez M."/>
            <person name="De La Torre J.R."/>
            <person name="Picazo A."/>
            <person name="Camacho A."/>
            <person name="Rodriguez-Valera F."/>
        </authorList>
    </citation>
    <scope>NUCLEOTIDE SEQUENCE [LARGE SCALE GENOMIC DNA]</scope>
    <source>
        <strain evidence="1">MED-G57</strain>
    </source>
</reference>
<name>A0A368DNG5_9PROT</name>
<proteinExistence type="predicted"/>
<protein>
    <submittedName>
        <fullName evidence="1">Uncharacterized protein</fullName>
    </submittedName>
</protein>
<dbReference type="Proteomes" id="UP000253570">
    <property type="component" value="Unassembled WGS sequence"/>
</dbReference>
<comment type="caution">
    <text evidence="1">The sequence shown here is derived from an EMBL/GenBank/DDBJ whole genome shotgun (WGS) entry which is preliminary data.</text>
</comment>
<sequence length="456" mass="50801">MIDLLKIAKTEADGGDLEEIFNNIYSQTDLRPNGYPEALVWEGGNHDSNIKPIAHSLTDAFALIGTVAAIDVLGLPFYALPMWSQIRHDKKLAPLSWFGNMPITSIKWSTAGDAYVKDPDGTKVVVMGKSGNAPLRTQAGVYCNVRPYGPITVVRCMPCLPYSQDKIVFNVDEASGVIHSEMNTPGIQMAYAAKLFLKMVNDTKKLGRVAFKPTQAMEDGINAGILTWLLEGTNFSIGRKWAVNAYNEHKENIDKIIALLPQNFKEGMSEWSGQIEQHIADTNYGLLLWDLIDHRDCIILATDLDGDRLTDLLADVSDPLRYFGSKILSKVGSKAHMDYLWNEMGYTTGNGRDMTSVMHRMDGPPIHEQTLGSADAMLLRLLDGDESVGGTKKPYDPRIHFVLIRDAYIDANPDNKELKKWLDDVLNKFDSIYAGDRPGFVEGYKKLKSVITPWNN</sequence>